<feature type="compositionally biased region" description="Basic and acidic residues" evidence="1">
    <location>
        <begin position="32"/>
        <end position="68"/>
    </location>
</feature>
<feature type="region of interest" description="Disordered" evidence="1">
    <location>
        <begin position="1"/>
        <end position="89"/>
    </location>
</feature>
<accession>A0AAV2P5N8</accession>
<reference evidence="2" key="1">
    <citation type="submission" date="2024-04" db="EMBL/GenBank/DDBJ databases">
        <authorList>
            <consortium name="Molecular Ecology Group"/>
        </authorList>
    </citation>
    <scope>NUCLEOTIDE SEQUENCE</scope>
</reference>
<dbReference type="Proteomes" id="UP001497644">
    <property type="component" value="Chromosome 8"/>
</dbReference>
<feature type="compositionally biased region" description="Polar residues" evidence="1">
    <location>
        <begin position="69"/>
        <end position="85"/>
    </location>
</feature>
<organism evidence="2 3">
    <name type="scientific">Lasius platythorax</name>
    <dbReference type="NCBI Taxonomy" id="488582"/>
    <lineage>
        <taxon>Eukaryota</taxon>
        <taxon>Metazoa</taxon>
        <taxon>Ecdysozoa</taxon>
        <taxon>Arthropoda</taxon>
        <taxon>Hexapoda</taxon>
        <taxon>Insecta</taxon>
        <taxon>Pterygota</taxon>
        <taxon>Neoptera</taxon>
        <taxon>Endopterygota</taxon>
        <taxon>Hymenoptera</taxon>
        <taxon>Apocrita</taxon>
        <taxon>Aculeata</taxon>
        <taxon>Formicoidea</taxon>
        <taxon>Formicidae</taxon>
        <taxon>Formicinae</taxon>
        <taxon>Lasius</taxon>
        <taxon>Lasius</taxon>
    </lineage>
</organism>
<name>A0AAV2P5N8_9HYME</name>
<sequence>MAERERWSEIRRHLQFAGEKDGQRTGSRARPTKRESGRRVAEREGKGSERRQRRCQRDDETKQRENGSRTRYGSQELSPVSSEITGSRPRAHVSVLSAAAPPRLFNVISLPLPRLPHQPGARCRI</sequence>
<dbReference type="AlphaFoldDB" id="A0AAV2P5N8"/>
<protein>
    <submittedName>
        <fullName evidence="2">Uncharacterized protein</fullName>
    </submittedName>
</protein>
<feature type="compositionally biased region" description="Basic and acidic residues" evidence="1">
    <location>
        <begin position="1"/>
        <end position="23"/>
    </location>
</feature>
<evidence type="ECO:0000313" key="3">
    <source>
        <dbReference type="Proteomes" id="UP001497644"/>
    </source>
</evidence>
<keyword evidence="3" id="KW-1185">Reference proteome</keyword>
<proteinExistence type="predicted"/>
<evidence type="ECO:0000313" key="2">
    <source>
        <dbReference type="EMBL" id="CAL1688209.1"/>
    </source>
</evidence>
<dbReference type="EMBL" id="OZ034831">
    <property type="protein sequence ID" value="CAL1688209.1"/>
    <property type="molecule type" value="Genomic_DNA"/>
</dbReference>
<evidence type="ECO:0000256" key="1">
    <source>
        <dbReference type="SAM" id="MobiDB-lite"/>
    </source>
</evidence>
<gene>
    <name evidence="2" type="ORF">LPLAT_LOCUS13322</name>
</gene>